<dbReference type="InterPro" id="IPR034660">
    <property type="entry name" value="DinB/YfiT-like"/>
</dbReference>
<name>A0A2Z5G9U7_9BACT</name>
<dbReference type="EMBL" id="CP030840">
    <property type="protein sequence ID" value="AXC15799.1"/>
    <property type="molecule type" value="Genomic_DNA"/>
</dbReference>
<proteinExistence type="predicted"/>
<dbReference type="SUPFAM" id="SSF109854">
    <property type="entry name" value="DinB/YfiT-like putative metalloenzymes"/>
    <property type="match status" value="1"/>
</dbReference>
<accession>A0A2Z5G9U7</accession>
<evidence type="ECO:0000313" key="1">
    <source>
        <dbReference type="EMBL" id="AXC15799.1"/>
    </source>
</evidence>
<gene>
    <name evidence="1" type="ORF">ACPOL_6581</name>
</gene>
<evidence type="ECO:0000313" key="2">
    <source>
        <dbReference type="Proteomes" id="UP000253606"/>
    </source>
</evidence>
<protein>
    <recommendedName>
        <fullName evidence="3">DinB-like domain-containing protein</fullName>
    </recommendedName>
</protein>
<dbReference type="KEGG" id="abas:ACPOL_6581"/>
<reference evidence="1 2" key="1">
    <citation type="journal article" date="2018" name="Front. Microbiol.">
        <title>Hydrolytic Capabilities as a Key to Environmental Success: Chitinolytic and Cellulolytic Acidobacteria From Acidic Sub-arctic Soils and Boreal Peatlands.</title>
        <authorList>
            <person name="Belova S.E."/>
            <person name="Ravin N.V."/>
            <person name="Pankratov T.A."/>
            <person name="Rakitin A.L."/>
            <person name="Ivanova A.A."/>
            <person name="Beletsky A.V."/>
            <person name="Mardanov A.V."/>
            <person name="Sinninghe Damste J.S."/>
            <person name="Dedysh S.N."/>
        </authorList>
    </citation>
    <scope>NUCLEOTIDE SEQUENCE [LARGE SCALE GENOMIC DNA]</scope>
    <source>
        <strain evidence="1 2">SBC82</strain>
    </source>
</reference>
<evidence type="ECO:0008006" key="3">
    <source>
        <dbReference type="Google" id="ProtNLM"/>
    </source>
</evidence>
<keyword evidence="2" id="KW-1185">Reference proteome</keyword>
<dbReference type="Proteomes" id="UP000253606">
    <property type="component" value="Chromosome"/>
</dbReference>
<organism evidence="1 2">
    <name type="scientific">Acidisarcina polymorpha</name>
    <dbReference type="NCBI Taxonomy" id="2211140"/>
    <lineage>
        <taxon>Bacteria</taxon>
        <taxon>Pseudomonadati</taxon>
        <taxon>Acidobacteriota</taxon>
        <taxon>Terriglobia</taxon>
        <taxon>Terriglobales</taxon>
        <taxon>Acidobacteriaceae</taxon>
        <taxon>Acidisarcina</taxon>
    </lineage>
</organism>
<dbReference type="AlphaFoldDB" id="A0A2Z5G9U7"/>
<sequence>MKHLLRSWDEQPWSIQENIGHLLDIEPLMSGRLDDFQNKLPKLRAWEETNSDTWRANHNARSLRELMAEFHSARSTLVGVSTPSTIP</sequence>
<dbReference type="Gene3D" id="1.20.120.450">
    <property type="entry name" value="dinb family like domain"/>
    <property type="match status" value="1"/>
</dbReference>